<evidence type="ECO:0000313" key="10">
    <source>
        <dbReference type="Proteomes" id="UP001529510"/>
    </source>
</evidence>
<dbReference type="AlphaFoldDB" id="A0ABD0RQ97"/>
<evidence type="ECO:0000256" key="3">
    <source>
        <dbReference type="ARBA" id="ARBA00022737"/>
    </source>
</evidence>
<evidence type="ECO:0000256" key="4">
    <source>
        <dbReference type="ARBA" id="ARBA00022771"/>
    </source>
</evidence>
<proteinExistence type="predicted"/>
<keyword evidence="7" id="KW-0804">Transcription</keyword>
<keyword evidence="2" id="KW-0479">Metal-binding</keyword>
<keyword evidence="8" id="KW-0539">Nucleus</keyword>
<evidence type="ECO:0000313" key="9">
    <source>
        <dbReference type="EMBL" id="KAL0200161.1"/>
    </source>
</evidence>
<sequence>LKILSVWSRTSHCIQNSTVAESGSSHSKHFVHSKSSQYRRLTSDWKTNVYLAHSRIQ</sequence>
<accession>A0ABD0RQ97</accession>
<dbReference type="EMBL" id="JAMKFB020000002">
    <property type="protein sequence ID" value="KAL0200161.1"/>
    <property type="molecule type" value="Genomic_DNA"/>
</dbReference>
<evidence type="ECO:0000256" key="7">
    <source>
        <dbReference type="ARBA" id="ARBA00023163"/>
    </source>
</evidence>
<comment type="caution">
    <text evidence="9">The sequence shown here is derived from an EMBL/GenBank/DDBJ whole genome shotgun (WGS) entry which is preliminary data.</text>
</comment>
<organism evidence="9 10">
    <name type="scientific">Cirrhinus mrigala</name>
    <name type="common">Mrigala</name>
    <dbReference type="NCBI Taxonomy" id="683832"/>
    <lineage>
        <taxon>Eukaryota</taxon>
        <taxon>Metazoa</taxon>
        <taxon>Chordata</taxon>
        <taxon>Craniata</taxon>
        <taxon>Vertebrata</taxon>
        <taxon>Euteleostomi</taxon>
        <taxon>Actinopterygii</taxon>
        <taxon>Neopterygii</taxon>
        <taxon>Teleostei</taxon>
        <taxon>Ostariophysi</taxon>
        <taxon>Cypriniformes</taxon>
        <taxon>Cyprinidae</taxon>
        <taxon>Labeoninae</taxon>
        <taxon>Labeonini</taxon>
        <taxon>Cirrhinus</taxon>
    </lineage>
</organism>
<keyword evidence="6" id="KW-0805">Transcription regulation</keyword>
<dbReference type="PANTHER" id="PTHR45888">
    <property type="entry name" value="HL01030P-RELATED"/>
    <property type="match status" value="1"/>
</dbReference>
<evidence type="ECO:0000256" key="2">
    <source>
        <dbReference type="ARBA" id="ARBA00022723"/>
    </source>
</evidence>
<keyword evidence="10" id="KW-1185">Reference proteome</keyword>
<reference evidence="9 10" key="1">
    <citation type="submission" date="2024-05" db="EMBL/GenBank/DDBJ databases">
        <title>Genome sequencing and assembly of Indian major carp, Cirrhinus mrigala (Hamilton, 1822).</title>
        <authorList>
            <person name="Mohindra V."/>
            <person name="Chowdhury L.M."/>
            <person name="Lal K."/>
            <person name="Jena J.K."/>
        </authorList>
    </citation>
    <scope>NUCLEOTIDE SEQUENCE [LARGE SCALE GENOMIC DNA]</scope>
    <source>
        <strain evidence="9">CM1030</strain>
        <tissue evidence="9">Blood</tissue>
    </source>
</reference>
<dbReference type="GO" id="GO:0005634">
    <property type="term" value="C:nucleus"/>
    <property type="evidence" value="ECO:0007669"/>
    <property type="project" value="UniProtKB-SubCell"/>
</dbReference>
<name>A0ABD0RQ97_CIRMR</name>
<keyword evidence="3" id="KW-0677">Repeat</keyword>
<comment type="subcellular location">
    <subcellularLocation>
        <location evidence="1">Nucleus</location>
    </subcellularLocation>
</comment>
<feature type="non-terminal residue" evidence="9">
    <location>
        <position position="57"/>
    </location>
</feature>
<evidence type="ECO:0000256" key="1">
    <source>
        <dbReference type="ARBA" id="ARBA00004123"/>
    </source>
</evidence>
<keyword evidence="5" id="KW-0862">Zinc</keyword>
<dbReference type="Proteomes" id="UP001529510">
    <property type="component" value="Unassembled WGS sequence"/>
</dbReference>
<evidence type="ECO:0000256" key="8">
    <source>
        <dbReference type="ARBA" id="ARBA00023242"/>
    </source>
</evidence>
<dbReference type="GO" id="GO:0008270">
    <property type="term" value="F:zinc ion binding"/>
    <property type="evidence" value="ECO:0007669"/>
    <property type="project" value="UniProtKB-KW"/>
</dbReference>
<keyword evidence="4" id="KW-0863">Zinc-finger</keyword>
<evidence type="ECO:0000256" key="6">
    <source>
        <dbReference type="ARBA" id="ARBA00023015"/>
    </source>
</evidence>
<protein>
    <submittedName>
        <fullName evidence="9">Uncharacterized protein</fullName>
    </submittedName>
</protein>
<evidence type="ECO:0000256" key="5">
    <source>
        <dbReference type="ARBA" id="ARBA00022833"/>
    </source>
</evidence>
<gene>
    <name evidence="9" type="ORF">M9458_003348</name>
</gene>
<dbReference type="PANTHER" id="PTHR45888:SF1">
    <property type="entry name" value="HISTONE-LYSINE N-METHYLTRANSFERASE 2C"/>
    <property type="match status" value="1"/>
</dbReference>
<feature type="non-terminal residue" evidence="9">
    <location>
        <position position="1"/>
    </location>
</feature>